<dbReference type="GO" id="GO:0060271">
    <property type="term" value="P:cilium assembly"/>
    <property type="evidence" value="ECO:0007669"/>
    <property type="project" value="TreeGrafter"/>
</dbReference>
<feature type="region of interest" description="Disordered" evidence="5">
    <location>
        <begin position="678"/>
        <end position="699"/>
    </location>
</feature>
<keyword evidence="6" id="KW-0812">Transmembrane</keyword>
<feature type="compositionally biased region" description="Basic and acidic residues" evidence="5">
    <location>
        <begin position="281"/>
        <end position="299"/>
    </location>
</feature>
<keyword evidence="6" id="KW-1133">Transmembrane helix</keyword>
<keyword evidence="3" id="KW-0970">Cilium biogenesis/degradation</keyword>
<dbReference type="InterPro" id="IPR027417">
    <property type="entry name" value="P-loop_NTPase"/>
</dbReference>
<feature type="compositionally biased region" description="Basic residues" evidence="5">
    <location>
        <begin position="344"/>
        <end position="357"/>
    </location>
</feature>
<feature type="compositionally biased region" description="Basic residues" evidence="5">
    <location>
        <begin position="579"/>
        <end position="588"/>
    </location>
</feature>
<dbReference type="InterPro" id="IPR012337">
    <property type="entry name" value="RNaseH-like_sf"/>
</dbReference>
<feature type="compositionally biased region" description="Basic residues" evidence="5">
    <location>
        <begin position="444"/>
        <end position="460"/>
    </location>
</feature>
<dbReference type="Pfam" id="PF07773">
    <property type="entry name" value="TCTN_DUF1619"/>
    <property type="match status" value="1"/>
</dbReference>
<evidence type="ECO:0000259" key="7">
    <source>
        <dbReference type="Pfam" id="PF07773"/>
    </source>
</evidence>
<evidence type="ECO:0000256" key="2">
    <source>
        <dbReference type="ARBA" id="ARBA00022729"/>
    </source>
</evidence>
<dbReference type="Gene3D" id="3.40.50.300">
    <property type="entry name" value="P-loop containing nucleotide triphosphate hydrolases"/>
    <property type="match status" value="1"/>
</dbReference>
<accession>A0A1I8INW4</accession>
<dbReference type="InterPro" id="IPR036397">
    <property type="entry name" value="RNaseH_sf"/>
</dbReference>
<dbReference type="Pfam" id="PF25752">
    <property type="entry name" value="DUF1619_N"/>
    <property type="match status" value="1"/>
</dbReference>
<evidence type="ECO:0000256" key="3">
    <source>
        <dbReference type="ARBA" id="ARBA00022794"/>
    </source>
</evidence>
<feature type="compositionally biased region" description="Basic and acidic residues" evidence="5">
    <location>
        <begin position="589"/>
        <end position="599"/>
    </location>
</feature>
<evidence type="ECO:0000256" key="6">
    <source>
        <dbReference type="SAM" id="Phobius"/>
    </source>
</evidence>
<dbReference type="GO" id="GO:0003676">
    <property type="term" value="F:nucleic acid binding"/>
    <property type="evidence" value="ECO:0007669"/>
    <property type="project" value="InterPro"/>
</dbReference>
<keyword evidence="9" id="KW-1185">Reference proteome</keyword>
<feature type="transmembrane region" description="Helical" evidence="6">
    <location>
        <begin position="1426"/>
        <end position="1443"/>
    </location>
</feature>
<evidence type="ECO:0000256" key="1">
    <source>
        <dbReference type="ARBA" id="ARBA00007633"/>
    </source>
</evidence>
<keyword evidence="6" id="KW-0472">Membrane</keyword>
<feature type="region of interest" description="Disordered" evidence="5">
    <location>
        <begin position="329"/>
        <end position="384"/>
    </location>
</feature>
<feature type="compositionally biased region" description="Polar residues" evidence="5">
    <location>
        <begin position="430"/>
        <end position="443"/>
    </location>
</feature>
<feature type="region of interest" description="Disordered" evidence="5">
    <location>
        <begin position="430"/>
        <end position="460"/>
    </location>
</feature>
<reference evidence="10" key="1">
    <citation type="submission" date="2016-11" db="UniProtKB">
        <authorList>
            <consortium name="WormBaseParasite"/>
        </authorList>
    </citation>
    <scope>IDENTIFICATION</scope>
</reference>
<dbReference type="Gene3D" id="3.30.420.10">
    <property type="entry name" value="Ribonuclease H-like superfamily/Ribonuclease H"/>
    <property type="match status" value="1"/>
</dbReference>
<feature type="region of interest" description="Disordered" evidence="5">
    <location>
        <begin position="576"/>
        <end position="606"/>
    </location>
</feature>
<comment type="similarity">
    <text evidence="1">Belongs to the tectonic family.</text>
</comment>
<proteinExistence type="inferred from homology"/>
<protein>
    <submittedName>
        <fullName evidence="10">DUF1619 domain-containing protein</fullName>
    </submittedName>
</protein>
<sequence>EIASRKRRSEYKFEYHYHACYSYFTCAVNTDNVKKVLEGCRRFIIDKHLERFGILTSEASGTSCRSTKASYCATASCSCLRCYGSGAFNWLHQGMQTRTACNRRSVETHVAACISCAASNSEATTKATRLKPTDLPDRPWLDLDLDFLGPVKGKSLLVCTDHFSRFRWLKLWQTQRPPPPHACSDAAKMSTDKVSPFSSADLTNFQKDQGVHHHRITPLYPQANGATERCNEGLTEGKDWTVAVDEYLAAHAAQLDRINDAIPSLHHSRPVKVSRAAIAGTDRKAKEKMKDYRDQRDHQIQPSASYGASSTFVETVPWTRGETTCRQRATQVKKLPEPPGHAAGRVHRRDRRPRGAQRAREADRRQAAPATGQRRGQELQGAGSQEALGLSDCLSFGKDAGWRRGFVMAAGKRNYDVEVGKGQVGATSTNYCQRSVSSRQQYRLSRHPSKHQHQSRNRRRTLSCYGDSRLPINNILVAGVARLGLRRHRAHHQVVSQLQQLAQGKQAAADVQAEGSAHCSAVSLSRLRSKIKFATEAPQLIQEEDEIELLHQPNQQLVEAELGKLEAVGIIEMDETKRHLASKRRHPRKEAEKGAEPPPEKATGMKPQFQCLTQKRDQQTRLQTLPLRAHAVGEQRGGGADAILAQVARHSTDRAIGSAGQTKQLHRVDTLAELTGSRSPTRISHRRRQATSKAAQNADHRFGTKPRWAAGSFTSRRRWSGSSAVACLVRSPRKSRAPLARNCSRAASRARSGEPASWWSTETELMMDRWAKKALIRDCTRSLSLAVVGPMPARSQNACQALNWQRQDLQELSARARRQRRLLSGAARPESGGDLKAEGGRYISQVIQGISGSIAYIDDALIGGKDEAKLQCREEQVLKWLSETQLLDPQYYNIAPCPCDLQPSTCDVGCCCDTACTDNDKTLFDCAQGFYGGNTSSLELYRRCNSTDSGNPDYHPFTCVLIENYNAYLGRYFTVQTIATDWQAKRSSGSAASLAGQFPVQTILGLQESSPATEQRAGLLLLEVPGGVNPTWLNSGQAANNRLALPQRSLAGGCDRSAGIAYLQDSSDSCDVAVSAAGGVASPIDANIFAIACAGGSASCSVSVRTNRSASAQSVPITVTYLTLSSAYRFVWSGSSIVSLTATIYMADVTVDSTVSQKFSVTFVHQSAASLATVTKRSGLVGYDTGAPLIGGVRGSSGPVNASSSYWPTLWRATSGGACPAAGATGGDPVLFQFDATSYCTETVSNFTNCFSLRQQLQARLRQQFSAGVIGVFGSANTTTANDWVNILEQNLTDYTGLDFAISNNNVTPAWTEMPDLCLGLPTEIVLSVLYAQQGKANDSSIWQVVGAYLSYKQVHVAATCGPTGCSGTQLLLSTGVKFVRVPPDWADNSQAGLGPYKTPCWWGICWDELAFPLTTDFEGDSRASSIAWVLFIVLVAVYAFCISRPCRRRLAAALVYRRRMSLLGGRFAFFLAQRLGDAVHLGLGEAGLQALQVVAAHRAGLGLRVHSPPSSRTNSNPQRVSAPRIVHQADDPQHLQRRLHGVPAVVWRLPGHPAGQHTKNLSVTLSNAEYMSLSIATTASGDMKLQIVVKPMTSLNTIVTSSSTGLKVLESIRTADLAGGHDIVALAQFVRDHPRHHLVQQLVRLALLLVELLQRLLQLLGFQQLLKGVSG</sequence>
<evidence type="ECO:0000259" key="8">
    <source>
        <dbReference type="Pfam" id="PF25752"/>
    </source>
</evidence>
<evidence type="ECO:0000313" key="10">
    <source>
        <dbReference type="WBParaSite" id="maker-uti_cns_0014849-snap-gene-0.2-mRNA-1"/>
    </source>
</evidence>
<name>A0A1I8INW4_9PLAT</name>
<keyword evidence="2" id="KW-0732">Signal</keyword>
<evidence type="ECO:0000256" key="5">
    <source>
        <dbReference type="SAM" id="MobiDB-lite"/>
    </source>
</evidence>
<evidence type="ECO:0000256" key="4">
    <source>
        <dbReference type="ARBA" id="ARBA00023180"/>
    </source>
</evidence>
<dbReference type="PANTHER" id="PTHR14611">
    <property type="entry name" value="TECTONIC FAMILY MEMBER"/>
    <property type="match status" value="1"/>
</dbReference>
<dbReference type="WBParaSite" id="maker-uti_cns_0014849-snap-gene-0.2-mRNA-1">
    <property type="protein sequence ID" value="maker-uti_cns_0014849-snap-gene-0.2-mRNA-1"/>
    <property type="gene ID" value="maker-uti_cns_0014849-snap-gene-0.2"/>
</dbReference>
<feature type="domain" description="Tectonic-1-3" evidence="7">
    <location>
        <begin position="1178"/>
        <end position="1381"/>
    </location>
</feature>
<dbReference type="InterPro" id="IPR057724">
    <property type="entry name" value="TCTN1-3_N"/>
</dbReference>
<evidence type="ECO:0000313" key="9">
    <source>
        <dbReference type="Proteomes" id="UP000095280"/>
    </source>
</evidence>
<feature type="domain" description="Tectonic-1-3 N-terminal" evidence="8">
    <location>
        <begin position="890"/>
        <end position="976"/>
    </location>
</feature>
<dbReference type="Proteomes" id="UP000095280">
    <property type="component" value="Unplaced"/>
</dbReference>
<dbReference type="SUPFAM" id="SSF53098">
    <property type="entry name" value="Ribonuclease H-like"/>
    <property type="match status" value="1"/>
</dbReference>
<organism evidence="9 10">
    <name type="scientific">Macrostomum lignano</name>
    <dbReference type="NCBI Taxonomy" id="282301"/>
    <lineage>
        <taxon>Eukaryota</taxon>
        <taxon>Metazoa</taxon>
        <taxon>Spiralia</taxon>
        <taxon>Lophotrochozoa</taxon>
        <taxon>Platyhelminthes</taxon>
        <taxon>Rhabditophora</taxon>
        <taxon>Macrostomorpha</taxon>
        <taxon>Macrostomida</taxon>
        <taxon>Macrostomidae</taxon>
        <taxon>Macrostomum</taxon>
    </lineage>
</organism>
<dbReference type="InterPro" id="IPR040354">
    <property type="entry name" value="TCTN1-3"/>
</dbReference>
<dbReference type="InterPro" id="IPR011677">
    <property type="entry name" value="TCTN1-3_dom"/>
</dbReference>
<keyword evidence="4" id="KW-0325">Glycoprotein</keyword>
<feature type="region of interest" description="Disordered" evidence="5">
    <location>
        <begin position="279"/>
        <end position="308"/>
    </location>
</feature>
<dbReference type="PANTHER" id="PTHR14611:SF6">
    <property type="entry name" value="TECTONIC-2"/>
    <property type="match status" value="1"/>
</dbReference>